<gene>
    <name evidence="8" type="ORF">BUALT_Bualt19G0106600</name>
</gene>
<feature type="transmembrane region" description="Helical" evidence="6">
    <location>
        <begin position="232"/>
        <end position="255"/>
    </location>
</feature>
<evidence type="ECO:0000256" key="4">
    <source>
        <dbReference type="ARBA" id="ARBA00022989"/>
    </source>
</evidence>
<evidence type="ECO:0000313" key="8">
    <source>
        <dbReference type="EMBL" id="KAG8364230.1"/>
    </source>
</evidence>
<protein>
    <recommendedName>
        <fullName evidence="7">Amino acid transporter transmembrane domain-containing protein</fullName>
    </recommendedName>
</protein>
<feature type="transmembrane region" description="Helical" evidence="6">
    <location>
        <begin position="318"/>
        <end position="343"/>
    </location>
</feature>
<dbReference type="InterPro" id="IPR013057">
    <property type="entry name" value="AA_transpt_TM"/>
</dbReference>
<keyword evidence="3" id="KW-0813">Transport</keyword>
<comment type="caution">
    <text evidence="8">The sequence shown here is derived from an EMBL/GenBank/DDBJ whole genome shotgun (WGS) entry which is preliminary data.</text>
</comment>
<comment type="subcellular location">
    <subcellularLocation>
        <location evidence="1">Membrane</location>
        <topology evidence="1">Multi-pass membrane protein</topology>
    </subcellularLocation>
</comment>
<dbReference type="Gene3D" id="1.20.1740.10">
    <property type="entry name" value="Amino acid/polyamine transporter I"/>
    <property type="match status" value="1"/>
</dbReference>
<dbReference type="Proteomes" id="UP000826271">
    <property type="component" value="Unassembled WGS sequence"/>
</dbReference>
<evidence type="ECO:0000259" key="7">
    <source>
        <dbReference type="Pfam" id="PF01490"/>
    </source>
</evidence>
<evidence type="ECO:0000256" key="3">
    <source>
        <dbReference type="ARBA" id="ARBA00022970"/>
    </source>
</evidence>
<keyword evidence="2 6" id="KW-0812">Transmembrane</keyword>
<feature type="transmembrane region" description="Helical" evidence="6">
    <location>
        <begin position="159"/>
        <end position="181"/>
    </location>
</feature>
<dbReference type="AlphaFoldDB" id="A0AAV6WB93"/>
<dbReference type="PANTHER" id="PTHR22950:SF701">
    <property type="entry name" value="AMINO ACID TRANSPORTER AVT1A-LIKE"/>
    <property type="match status" value="1"/>
</dbReference>
<evidence type="ECO:0000256" key="6">
    <source>
        <dbReference type="SAM" id="Phobius"/>
    </source>
</evidence>
<accession>A0AAV6WB93</accession>
<sequence>MAQVLIIQSQEVPENQSQDRKCSILQTIFNIFNVMAGIGMLTTPYTVKQAGWLSLFILLLFAFICCYTAKLIKHCLESAEGIRTYADIAEAAFGPYGRILVSASCVEFVILEEDNLSKLFPRASLHVLGLHLVATHLFGILTVLIVLPTVLMRDMRRLSYVSAGGIVATVAIILCLLIVGTTDEVGFHQEGKLIHWSGISFAIGVYGYCYSGHPVLPSIYESMADKRKFTRVIVICFLLCAAVYGSSAVIGFLMFGQATKSQITLNLPHHRVASQIAIWTTVINPLTKYPFRHLSRNTYALLMNPLARSIEELLPAQFGRSCWCIVIIRTTLVVSTLFVTFLLPFFGRHYDGFHGFSPKYSCGYNTPSFMLSENFEEKRLNDAGGDKH</sequence>
<feature type="transmembrane region" description="Helical" evidence="6">
    <location>
        <begin position="52"/>
        <end position="72"/>
    </location>
</feature>
<keyword evidence="3" id="KW-0029">Amino-acid transport</keyword>
<dbReference type="Pfam" id="PF01490">
    <property type="entry name" value="Aa_trans"/>
    <property type="match status" value="1"/>
</dbReference>
<name>A0AAV6WB93_9LAMI</name>
<feature type="transmembrane region" description="Helical" evidence="6">
    <location>
        <begin position="123"/>
        <end position="147"/>
    </location>
</feature>
<dbReference type="GO" id="GO:0005774">
    <property type="term" value="C:vacuolar membrane"/>
    <property type="evidence" value="ECO:0007669"/>
    <property type="project" value="TreeGrafter"/>
</dbReference>
<organism evidence="8 9">
    <name type="scientific">Buddleja alternifolia</name>
    <dbReference type="NCBI Taxonomy" id="168488"/>
    <lineage>
        <taxon>Eukaryota</taxon>
        <taxon>Viridiplantae</taxon>
        <taxon>Streptophyta</taxon>
        <taxon>Embryophyta</taxon>
        <taxon>Tracheophyta</taxon>
        <taxon>Spermatophyta</taxon>
        <taxon>Magnoliopsida</taxon>
        <taxon>eudicotyledons</taxon>
        <taxon>Gunneridae</taxon>
        <taxon>Pentapetalae</taxon>
        <taxon>asterids</taxon>
        <taxon>lamiids</taxon>
        <taxon>Lamiales</taxon>
        <taxon>Scrophulariaceae</taxon>
        <taxon>Buddlejeae</taxon>
        <taxon>Buddleja</taxon>
    </lineage>
</organism>
<feature type="transmembrane region" description="Helical" evidence="6">
    <location>
        <begin position="193"/>
        <end position="211"/>
    </location>
</feature>
<evidence type="ECO:0000256" key="1">
    <source>
        <dbReference type="ARBA" id="ARBA00004141"/>
    </source>
</evidence>
<dbReference type="EMBL" id="WHWC01000019">
    <property type="protein sequence ID" value="KAG8364230.1"/>
    <property type="molecule type" value="Genomic_DNA"/>
</dbReference>
<keyword evidence="9" id="KW-1185">Reference proteome</keyword>
<reference evidence="8" key="1">
    <citation type="submission" date="2019-10" db="EMBL/GenBank/DDBJ databases">
        <authorList>
            <person name="Zhang R."/>
            <person name="Pan Y."/>
            <person name="Wang J."/>
            <person name="Ma R."/>
            <person name="Yu S."/>
        </authorList>
    </citation>
    <scope>NUCLEOTIDE SEQUENCE</scope>
    <source>
        <strain evidence="8">LA-IB0</strain>
        <tissue evidence="8">Leaf</tissue>
    </source>
</reference>
<dbReference type="PANTHER" id="PTHR22950">
    <property type="entry name" value="AMINO ACID TRANSPORTER"/>
    <property type="match status" value="1"/>
</dbReference>
<feature type="domain" description="Amino acid transporter transmembrane" evidence="7">
    <location>
        <begin position="21"/>
        <end position="347"/>
    </location>
</feature>
<evidence type="ECO:0000256" key="2">
    <source>
        <dbReference type="ARBA" id="ARBA00022692"/>
    </source>
</evidence>
<keyword evidence="5 6" id="KW-0472">Membrane</keyword>
<dbReference type="GO" id="GO:0015179">
    <property type="term" value="F:L-amino acid transmembrane transporter activity"/>
    <property type="evidence" value="ECO:0007669"/>
    <property type="project" value="TreeGrafter"/>
</dbReference>
<keyword evidence="4 6" id="KW-1133">Transmembrane helix</keyword>
<proteinExistence type="predicted"/>
<evidence type="ECO:0000256" key="5">
    <source>
        <dbReference type="ARBA" id="ARBA00023136"/>
    </source>
</evidence>
<evidence type="ECO:0000313" key="9">
    <source>
        <dbReference type="Proteomes" id="UP000826271"/>
    </source>
</evidence>